<evidence type="ECO:0000313" key="5">
    <source>
        <dbReference type="EMBL" id="MCQ4164620.1"/>
    </source>
</evidence>
<dbReference type="Pfam" id="PF12833">
    <property type="entry name" value="HTH_18"/>
    <property type="match status" value="1"/>
</dbReference>
<dbReference type="EMBL" id="JANFQO010000006">
    <property type="protein sequence ID" value="MCQ4164620.1"/>
    <property type="molecule type" value="Genomic_DNA"/>
</dbReference>
<dbReference type="PROSITE" id="PS01124">
    <property type="entry name" value="HTH_ARAC_FAMILY_2"/>
    <property type="match status" value="1"/>
</dbReference>
<organism evidence="5 6">
    <name type="scientific">Tahibacter harae</name>
    <dbReference type="NCBI Taxonomy" id="2963937"/>
    <lineage>
        <taxon>Bacteria</taxon>
        <taxon>Pseudomonadati</taxon>
        <taxon>Pseudomonadota</taxon>
        <taxon>Gammaproteobacteria</taxon>
        <taxon>Lysobacterales</taxon>
        <taxon>Rhodanobacteraceae</taxon>
        <taxon>Tahibacter</taxon>
    </lineage>
</organism>
<gene>
    <name evidence="5" type="ORF">NM961_07845</name>
</gene>
<dbReference type="InterPro" id="IPR018060">
    <property type="entry name" value="HTH_AraC"/>
</dbReference>
<sequence>MLKLTCGEFDEFEEALYGVQGRYVLKSRQQRDWRLRVLDLGGVAVMAGREGAGTVYHGVGLSGYFNLFLPITGHDMTAVDGNRFNRRTVGWMIPGAMFHIDAARPASWMTIAMSCELVLRWAAAHEDEFDASLLKKNLVIRSAAGTTALSWLVRRLFRQELNAPEELHADAAQDAARRELLEAVFALLLPVESRQVLRPKGYVDYARVLRLALELIDSVSHAPLYTEDLCSATGASERTLRNIFNSHLGISPHRYLMGHRLRVIHAALKQAPPGETVTNVCARFGVWDLGRFARQYRDYFGVLPSTALRGALNKPES</sequence>
<keyword evidence="6" id="KW-1185">Reference proteome</keyword>
<dbReference type="SMART" id="SM00342">
    <property type="entry name" value="HTH_ARAC"/>
    <property type="match status" value="1"/>
</dbReference>
<evidence type="ECO:0000256" key="1">
    <source>
        <dbReference type="ARBA" id="ARBA00023015"/>
    </source>
</evidence>
<evidence type="ECO:0000313" key="6">
    <source>
        <dbReference type="Proteomes" id="UP001165498"/>
    </source>
</evidence>
<dbReference type="Proteomes" id="UP001165498">
    <property type="component" value="Unassembled WGS sequence"/>
</dbReference>
<accession>A0ABT1QQS5</accession>
<dbReference type="PANTHER" id="PTHR47893">
    <property type="entry name" value="REGULATORY PROTEIN PCHR"/>
    <property type="match status" value="1"/>
</dbReference>
<dbReference type="SUPFAM" id="SSF46689">
    <property type="entry name" value="Homeodomain-like"/>
    <property type="match status" value="1"/>
</dbReference>
<evidence type="ECO:0000259" key="4">
    <source>
        <dbReference type="PROSITE" id="PS01124"/>
    </source>
</evidence>
<evidence type="ECO:0000256" key="3">
    <source>
        <dbReference type="ARBA" id="ARBA00023163"/>
    </source>
</evidence>
<dbReference type="PROSITE" id="PS00041">
    <property type="entry name" value="HTH_ARAC_FAMILY_1"/>
    <property type="match status" value="1"/>
</dbReference>
<evidence type="ECO:0000256" key="2">
    <source>
        <dbReference type="ARBA" id="ARBA00023125"/>
    </source>
</evidence>
<dbReference type="PANTHER" id="PTHR47893:SF1">
    <property type="entry name" value="REGULATORY PROTEIN PCHR"/>
    <property type="match status" value="1"/>
</dbReference>
<proteinExistence type="predicted"/>
<keyword evidence="3" id="KW-0804">Transcription</keyword>
<reference evidence="5" key="1">
    <citation type="submission" date="2022-07" db="EMBL/GenBank/DDBJ databases">
        <title>Tahibacter sp., a new gammaproteobacterium isolated from the silt sample collected at pig farm.</title>
        <authorList>
            <person name="Chen H."/>
        </authorList>
    </citation>
    <scope>NUCLEOTIDE SEQUENCE</scope>
    <source>
        <strain evidence="5">P2K</strain>
    </source>
</reference>
<dbReference type="InterPro" id="IPR018062">
    <property type="entry name" value="HTH_AraC-typ_CS"/>
</dbReference>
<feature type="domain" description="HTH araC/xylS-type" evidence="4">
    <location>
        <begin position="210"/>
        <end position="310"/>
    </location>
</feature>
<comment type="caution">
    <text evidence="5">The sequence shown here is derived from an EMBL/GenBank/DDBJ whole genome shotgun (WGS) entry which is preliminary data.</text>
</comment>
<dbReference type="InterPro" id="IPR009057">
    <property type="entry name" value="Homeodomain-like_sf"/>
</dbReference>
<dbReference type="Gene3D" id="1.10.10.60">
    <property type="entry name" value="Homeodomain-like"/>
    <property type="match status" value="1"/>
</dbReference>
<keyword evidence="2" id="KW-0238">DNA-binding</keyword>
<keyword evidence="1" id="KW-0805">Transcription regulation</keyword>
<protein>
    <submittedName>
        <fullName evidence="5">Helix-turn-helix domain-containing protein</fullName>
    </submittedName>
</protein>
<name>A0ABT1QQS5_9GAMM</name>
<dbReference type="InterPro" id="IPR053142">
    <property type="entry name" value="PchR_regulatory_protein"/>
</dbReference>
<dbReference type="RefSeq" id="WP_255913489.1">
    <property type="nucleotide sequence ID" value="NZ_JANFQO010000006.1"/>
</dbReference>